<keyword evidence="4" id="KW-1185">Reference proteome</keyword>
<dbReference type="PANTHER" id="PTHR46033">
    <property type="entry name" value="PROTEIN MAIN-LIKE 2"/>
    <property type="match status" value="1"/>
</dbReference>
<dbReference type="InterPro" id="IPR019557">
    <property type="entry name" value="AminoTfrase-like_pln_mobile"/>
</dbReference>
<reference evidence="3 4" key="1">
    <citation type="journal article" date="2024" name="Plant Biotechnol. J.">
        <title>Dendrobium thyrsiflorum genome and its molecular insights into genes involved in important horticultural traits.</title>
        <authorList>
            <person name="Chen B."/>
            <person name="Wang J.Y."/>
            <person name="Zheng P.J."/>
            <person name="Li K.L."/>
            <person name="Liang Y.M."/>
            <person name="Chen X.F."/>
            <person name="Zhang C."/>
            <person name="Zhao X."/>
            <person name="He X."/>
            <person name="Zhang G.Q."/>
            <person name="Liu Z.J."/>
            <person name="Xu Q."/>
        </authorList>
    </citation>
    <scope>NUCLEOTIDE SEQUENCE [LARGE SCALE GENOMIC DNA]</scope>
    <source>
        <strain evidence="3">GZMU011</strain>
    </source>
</reference>
<feature type="compositionally biased region" description="Polar residues" evidence="1">
    <location>
        <begin position="324"/>
        <end position="334"/>
    </location>
</feature>
<sequence length="1134" mass="128714">MESRLGGIEEMIKKLMEMQSKAPSTVPIANPLYDLTRVPLAESKGKEIEREEFDEASFFHQEPPPKAPRMGISGFLDERKVLPNARQLSRPDPQVSAESKKPMSRLLLYYGGELQVRNEFTPTYVGGTNRPLLVEDIIPLAQLKLRIISALRFNSLIQTVNLVCRIRNNGGYVATHVVDDEVCTYMLLEARRRTVTVYVEAEDILPIEAIGITTYDVGGPSTQVYRPIPIAFPQGSSRAEVSTTMADELRGRLSLCERPTFLQQYDRPRASVSEHRHEPTLLSEFNEQSHSFRPYVQVDSVQEPHHVAYSAEIEDDFNEYQTMDSASTRSSGSGTEFDIPNPSMEDNETEVPGHECLKQHAKNNDEGLEAMFCSNEFIENVTTAKEWDQNASYDAPVVENVVTLTESTHSTELHEGLIFHTKEALQCAINAWSIANNVQYKNLCSNKNRLTITCAHHDNPQRPCAWRLHAARSKRLGGLWRISDCGPQHTCTHAVTMQGHRNCTSKFVCTFITPIVRQQLDIKPREIIARIESKFDIKLSYVKAWDARRKAIQAIFGTYEESYRSLYRFIEATRIAIPGTVYNIQVVGNSRFKSIFWAFGVSITGWQYCRPVLTLDGTFLLGKYRGTLLAAIGLDDLDSFGMMSIGSAVLAHLYRELCHATRPTRTYIAGCVALLQVWSWERIYIGRPTLRVPHVADLDGRPLGARWDEDRIREIPSGNTMTYRDEFDGLRLSQVRMMPYTEDILELLPERCLLFRELWTARVPMISWKRAEWHLPDRVMRQFGGVQVIDLEPMERGFRRIDGRGRADLDWTVKYRAYIEMWNNIQAFLVPVIPPEGNGNQELGRYLRWYRSWASIYLLQPQTLAPETIFPRSPGERLVADYYIRSYELLEPLSGRHGENASSLQMVVDQVVELADRVQRSVYIDYTTFDTNTFEQPHHRPQAPQGSRRSSSNAPSRSTGADEPQRSRRSTSIAPSRMMGESSRARESYEPARQSMYVGSEGFGVASRFAAGFPTFMAPQGSSEAGPSRTYWNPYDVQCGSSYPAYQPETQASYQEPPQTSPMQIPTWMSPFGLPHSSTEQDELLHAPQSAQVTTHLSEQTAASGEAHLDPRISRAPDRYTPGSNAIPKRKKKK</sequence>
<name>A0ABD0V3K0_DENTH</name>
<feature type="compositionally biased region" description="Basic and acidic residues" evidence="1">
    <location>
        <begin position="1107"/>
        <end position="1118"/>
    </location>
</feature>
<dbReference type="PANTHER" id="PTHR46033:SF8">
    <property type="entry name" value="PROTEIN MAINTENANCE OF MERISTEMS-LIKE"/>
    <property type="match status" value="1"/>
</dbReference>
<dbReference type="AlphaFoldDB" id="A0ABD0V3K0"/>
<feature type="region of interest" description="Disordered" evidence="1">
    <location>
        <begin position="1077"/>
        <end position="1134"/>
    </location>
</feature>
<evidence type="ECO:0000259" key="2">
    <source>
        <dbReference type="Pfam" id="PF10536"/>
    </source>
</evidence>
<evidence type="ECO:0000313" key="3">
    <source>
        <dbReference type="EMBL" id="KAL0919637.1"/>
    </source>
</evidence>
<comment type="caution">
    <text evidence="3">The sequence shown here is derived from an EMBL/GenBank/DDBJ whole genome shotgun (WGS) entry which is preliminary data.</text>
</comment>
<protein>
    <recommendedName>
        <fullName evidence="2">Aminotransferase-like plant mobile domain-containing protein</fullName>
    </recommendedName>
</protein>
<feature type="domain" description="Aminotransferase-like plant mobile" evidence="2">
    <location>
        <begin position="635"/>
        <end position="851"/>
    </location>
</feature>
<feature type="compositionally biased region" description="Low complexity" evidence="1">
    <location>
        <begin position="947"/>
        <end position="958"/>
    </location>
</feature>
<dbReference type="InterPro" id="IPR044824">
    <property type="entry name" value="MAIN-like"/>
</dbReference>
<feature type="compositionally biased region" description="Polar residues" evidence="1">
    <location>
        <begin position="1089"/>
        <end position="1103"/>
    </location>
</feature>
<evidence type="ECO:0000313" key="4">
    <source>
        <dbReference type="Proteomes" id="UP001552299"/>
    </source>
</evidence>
<evidence type="ECO:0000256" key="1">
    <source>
        <dbReference type="SAM" id="MobiDB-lite"/>
    </source>
</evidence>
<feature type="region of interest" description="Disordered" evidence="1">
    <location>
        <begin position="324"/>
        <end position="350"/>
    </location>
</feature>
<proteinExistence type="predicted"/>
<accession>A0ABD0V3K0</accession>
<feature type="region of interest" description="Disordered" evidence="1">
    <location>
        <begin position="933"/>
        <end position="991"/>
    </location>
</feature>
<dbReference type="Pfam" id="PF10536">
    <property type="entry name" value="PMD"/>
    <property type="match status" value="1"/>
</dbReference>
<gene>
    <name evidence="3" type="ORF">M5K25_011747</name>
</gene>
<dbReference type="EMBL" id="JANQDX010000009">
    <property type="protein sequence ID" value="KAL0919637.1"/>
    <property type="molecule type" value="Genomic_DNA"/>
</dbReference>
<dbReference type="Proteomes" id="UP001552299">
    <property type="component" value="Unassembled WGS sequence"/>
</dbReference>
<organism evidence="3 4">
    <name type="scientific">Dendrobium thyrsiflorum</name>
    <name type="common">Pinecone-like raceme dendrobium</name>
    <name type="synonym">Orchid</name>
    <dbReference type="NCBI Taxonomy" id="117978"/>
    <lineage>
        <taxon>Eukaryota</taxon>
        <taxon>Viridiplantae</taxon>
        <taxon>Streptophyta</taxon>
        <taxon>Embryophyta</taxon>
        <taxon>Tracheophyta</taxon>
        <taxon>Spermatophyta</taxon>
        <taxon>Magnoliopsida</taxon>
        <taxon>Liliopsida</taxon>
        <taxon>Asparagales</taxon>
        <taxon>Orchidaceae</taxon>
        <taxon>Epidendroideae</taxon>
        <taxon>Malaxideae</taxon>
        <taxon>Dendrobiinae</taxon>
        <taxon>Dendrobium</taxon>
    </lineage>
</organism>